<comment type="caution">
    <text evidence="1">The sequence shown here is derived from an EMBL/GenBank/DDBJ whole genome shotgun (WGS) entry which is preliminary data.</text>
</comment>
<proteinExistence type="predicted"/>
<protein>
    <submittedName>
        <fullName evidence="1">Uncharacterized protein</fullName>
    </submittedName>
</protein>
<name>A0A7J6MVM5_PERCH</name>
<sequence>MVPALLLIPISAMASEITLQDFLECNGPGFDPRWRHLSTLIKDYYSHPDLVNTSYVSSLSTDLTQGGAFERDLLPTLRIFYLHLAHSDSTSLNIPFESVGCVLGFFTAAVWLLFDLGEYPGILPTLLKYQYVREVGFFKETNNWDTFPYIDFIVSTADGRLEHYQRSDSEYPDLTYTTPSPIHGRGKALGSSANVLVVGEHLSLSTEVTSAIAALFPDRKFNFDYHGHYAYCDGNLQDCEDPCNRVMGKFVSQNHRRREGISGDGGVTVEELSSKLQSCLPRNVQWDLVIATRSAGIALAVWRAFNNSAILAVSGGPMTFGILEEDEAAVLEFVKSRPQNVVYGEVGSSLSDAMSRLLNVSSSSVPSVAFYTGPGADVENPRTGLEGIIVFRPRWFAACNQGALFSSMMSKLFEQADLAGRLKILQHDSSERVSYQRLASERPIVVLFPDNTSKRSLYELYAMCLPVLVPTTELAVEVLRGTLAFNEMQDIFKPKAFSNLSGIFIEGQNDIYGFVRAYEASEFSRYPNLIRFGSISEMIAIAKDTRRVEDAARGVCKYVREVVQLAAAQFYHGALDGVFSGHDSECM</sequence>
<evidence type="ECO:0000313" key="1">
    <source>
        <dbReference type="EMBL" id="KAF4675658.1"/>
    </source>
</evidence>
<accession>A0A7J6MVM5</accession>
<dbReference type="OrthoDB" id="419709at2759"/>
<organism evidence="1 2">
    <name type="scientific">Perkinsus chesapeaki</name>
    <name type="common">Clam parasite</name>
    <name type="synonym">Perkinsus andrewsi</name>
    <dbReference type="NCBI Taxonomy" id="330153"/>
    <lineage>
        <taxon>Eukaryota</taxon>
        <taxon>Sar</taxon>
        <taxon>Alveolata</taxon>
        <taxon>Perkinsozoa</taxon>
        <taxon>Perkinsea</taxon>
        <taxon>Perkinsida</taxon>
        <taxon>Perkinsidae</taxon>
        <taxon>Perkinsus</taxon>
    </lineage>
</organism>
<evidence type="ECO:0000313" key="2">
    <source>
        <dbReference type="Proteomes" id="UP000591131"/>
    </source>
</evidence>
<dbReference type="AlphaFoldDB" id="A0A7J6MVM5"/>
<keyword evidence="2" id="KW-1185">Reference proteome</keyword>
<dbReference type="Proteomes" id="UP000591131">
    <property type="component" value="Unassembled WGS sequence"/>
</dbReference>
<dbReference type="EMBL" id="JAAPAO010000044">
    <property type="protein sequence ID" value="KAF4675658.1"/>
    <property type="molecule type" value="Genomic_DNA"/>
</dbReference>
<gene>
    <name evidence="1" type="ORF">FOL47_007430</name>
</gene>
<reference evidence="1 2" key="1">
    <citation type="submission" date="2020-04" db="EMBL/GenBank/DDBJ databases">
        <title>Perkinsus chesapeaki whole genome sequence.</title>
        <authorList>
            <person name="Bogema D.R."/>
        </authorList>
    </citation>
    <scope>NUCLEOTIDE SEQUENCE [LARGE SCALE GENOMIC DNA]</scope>
    <source>
        <strain evidence="1">ATCC PRA-425</strain>
    </source>
</reference>